<dbReference type="Proteomes" id="UP001247620">
    <property type="component" value="Unassembled WGS sequence"/>
</dbReference>
<evidence type="ECO:0000256" key="1">
    <source>
        <dbReference type="SAM" id="Phobius"/>
    </source>
</evidence>
<sequence>MKKIKPEYFAGGLIVGMAIGLILHSLQAGIAIGVVIGSLITFRKART</sequence>
<keyword evidence="1" id="KW-0812">Transmembrane</keyword>
<dbReference type="EMBL" id="JAVDUU010000003">
    <property type="protein sequence ID" value="MDR6943321.1"/>
    <property type="molecule type" value="Genomic_DNA"/>
</dbReference>
<protein>
    <submittedName>
        <fullName evidence="2">Membrane protein</fullName>
    </submittedName>
</protein>
<proteinExistence type="predicted"/>
<comment type="caution">
    <text evidence="2">The sequence shown here is derived from an EMBL/GenBank/DDBJ whole genome shotgun (WGS) entry which is preliminary data.</text>
</comment>
<name>A0ABU1TEN1_9SPHI</name>
<feature type="transmembrane region" description="Helical" evidence="1">
    <location>
        <begin position="12"/>
        <end position="42"/>
    </location>
</feature>
<evidence type="ECO:0000313" key="2">
    <source>
        <dbReference type="EMBL" id="MDR6943321.1"/>
    </source>
</evidence>
<gene>
    <name evidence="2" type="ORF">J2W55_003174</name>
</gene>
<accession>A0ABU1TEN1</accession>
<evidence type="ECO:0000313" key="3">
    <source>
        <dbReference type="Proteomes" id="UP001247620"/>
    </source>
</evidence>
<keyword evidence="3" id="KW-1185">Reference proteome</keyword>
<keyword evidence="1" id="KW-1133">Transmembrane helix</keyword>
<dbReference type="RefSeq" id="WP_310097371.1">
    <property type="nucleotide sequence ID" value="NZ_JAVDUU010000003.1"/>
</dbReference>
<organism evidence="2 3">
    <name type="scientific">Mucilaginibacter pocheonensis</name>
    <dbReference type="NCBI Taxonomy" id="398050"/>
    <lineage>
        <taxon>Bacteria</taxon>
        <taxon>Pseudomonadati</taxon>
        <taxon>Bacteroidota</taxon>
        <taxon>Sphingobacteriia</taxon>
        <taxon>Sphingobacteriales</taxon>
        <taxon>Sphingobacteriaceae</taxon>
        <taxon>Mucilaginibacter</taxon>
    </lineage>
</organism>
<keyword evidence="1" id="KW-0472">Membrane</keyword>
<reference evidence="2 3" key="1">
    <citation type="submission" date="2023-07" db="EMBL/GenBank/DDBJ databases">
        <title>Sorghum-associated microbial communities from plants grown in Nebraska, USA.</title>
        <authorList>
            <person name="Schachtman D."/>
        </authorList>
    </citation>
    <scope>NUCLEOTIDE SEQUENCE [LARGE SCALE GENOMIC DNA]</scope>
    <source>
        <strain evidence="2 3">3262</strain>
    </source>
</reference>